<evidence type="ECO:0000313" key="2">
    <source>
        <dbReference type="Proteomes" id="UP000010878"/>
    </source>
</evidence>
<dbReference type="HOGENOM" id="CLU_175270_1_2_2"/>
<dbReference type="RefSeq" id="WP_015320841.1">
    <property type="nucleotide sequence ID" value="NC_019974.1"/>
</dbReference>
<name>L0JZV2_9EURY</name>
<dbReference type="EMBL" id="CP003929">
    <property type="protein sequence ID" value="AGB37393.1"/>
    <property type="molecule type" value="Genomic_DNA"/>
</dbReference>
<keyword evidence="2" id="KW-1185">Reference proteome</keyword>
<dbReference type="AlphaFoldDB" id="L0JZV2"/>
<sequence>MTATVSAKIPDEMKKDIEDEDINVSEVIRNALEEELVERRREKLRRDASSLREKVGDGVETEDIVSAVRETREDR</sequence>
<organism evidence="1 2">
    <name type="scientific">Natronococcus occultus SP4</name>
    <dbReference type="NCBI Taxonomy" id="694430"/>
    <lineage>
        <taxon>Archaea</taxon>
        <taxon>Methanobacteriati</taxon>
        <taxon>Methanobacteriota</taxon>
        <taxon>Stenosarchaea group</taxon>
        <taxon>Halobacteria</taxon>
        <taxon>Halobacteriales</taxon>
        <taxon>Natrialbaceae</taxon>
        <taxon>Natronococcus</taxon>
    </lineage>
</organism>
<evidence type="ECO:0000313" key="1">
    <source>
        <dbReference type="EMBL" id="AGB37393.1"/>
    </source>
</evidence>
<dbReference type="GeneID" id="14404671"/>
<dbReference type="KEGG" id="nou:Natoc_1587"/>
<dbReference type="Proteomes" id="UP000010878">
    <property type="component" value="Chromosome"/>
</dbReference>
<proteinExistence type="predicted"/>
<dbReference type="eggNOG" id="arCOG02218">
    <property type="taxonomic scope" value="Archaea"/>
</dbReference>
<evidence type="ECO:0008006" key="3">
    <source>
        <dbReference type="Google" id="ProtNLM"/>
    </source>
</evidence>
<protein>
    <recommendedName>
        <fullName evidence="3">Ribbon-helix-helix protein CopG domain-containing protein</fullName>
    </recommendedName>
</protein>
<reference evidence="1 2" key="1">
    <citation type="submission" date="2012-11" db="EMBL/GenBank/DDBJ databases">
        <title>FINISHED of Natronococcus occultus SP4, DSM 3396.</title>
        <authorList>
            <consortium name="DOE Joint Genome Institute"/>
            <person name="Eisen J."/>
            <person name="Huntemann M."/>
            <person name="Wei C.-L."/>
            <person name="Han J."/>
            <person name="Detter J.C."/>
            <person name="Han C."/>
            <person name="Tapia R."/>
            <person name="Chen A."/>
            <person name="Kyrpides N."/>
            <person name="Mavromatis K."/>
            <person name="Markowitz V."/>
            <person name="Szeto E."/>
            <person name="Ivanova N."/>
            <person name="Mikhailova N."/>
            <person name="Ovchinnikova G."/>
            <person name="Pagani I."/>
            <person name="Pati A."/>
            <person name="Goodwin L."/>
            <person name="Nordberg H.P."/>
            <person name="Cantor M.N."/>
            <person name="Hua S.X."/>
            <person name="Woyke T."/>
            <person name="Eisen J."/>
            <person name="Klenk H.-P."/>
            <person name="Klenk H.-P."/>
        </authorList>
    </citation>
    <scope>NUCLEOTIDE SEQUENCE [LARGE SCALE GENOMIC DNA]</scope>
    <source>
        <strain evidence="1 2">SP4</strain>
    </source>
</reference>
<dbReference type="STRING" id="694430.Natoc_1587"/>
<gene>
    <name evidence="1" type="ORF">Natoc_1587</name>
</gene>
<accession>L0JZV2</accession>